<dbReference type="SUPFAM" id="SSF47598">
    <property type="entry name" value="Ribbon-helix-helix"/>
    <property type="match status" value="1"/>
</dbReference>
<dbReference type="EMBL" id="CP087714">
    <property type="protein sequence ID" value="XAT64890.1"/>
    <property type="molecule type" value="Genomic_DNA"/>
</dbReference>
<dbReference type="Proteomes" id="UP001492541">
    <property type="component" value="Chromosome"/>
</dbReference>
<proteinExistence type="predicted"/>
<name>A0ABZ3H850_GEOAI</name>
<accession>A0ABZ3H850</accession>
<protein>
    <submittedName>
        <fullName evidence="1">Ribbon-helix-helix domain-containing protein</fullName>
    </submittedName>
</protein>
<sequence length="78" mass="9227">MEMSDEKRKYTTVSIPVQLYEKIKQRIEGTGFTSVSDYVTYVLREVLASLEEEEKEEVFSKEEEEKVKERLRALGYLD</sequence>
<reference evidence="1 2" key="1">
    <citation type="submission" date="2021-11" db="EMBL/GenBank/DDBJ databases">
        <title>Whole genome of Geoglobus acetivorans.</title>
        <authorList>
            <person name="Liu D."/>
        </authorList>
    </citation>
    <scope>NUCLEOTIDE SEQUENCE [LARGE SCALE GENOMIC DNA]</scope>
    <source>
        <strain evidence="1 2">SBH6</strain>
    </source>
</reference>
<evidence type="ECO:0000313" key="1">
    <source>
        <dbReference type="EMBL" id="XAT64890.1"/>
    </source>
</evidence>
<organism evidence="1 2">
    <name type="scientific">Geoglobus acetivorans</name>
    <dbReference type="NCBI Taxonomy" id="565033"/>
    <lineage>
        <taxon>Archaea</taxon>
        <taxon>Methanobacteriati</taxon>
        <taxon>Methanobacteriota</taxon>
        <taxon>Archaeoglobi</taxon>
        <taxon>Archaeoglobales</taxon>
        <taxon>Archaeoglobaceae</taxon>
        <taxon>Geoglobus</taxon>
    </lineage>
</organism>
<gene>
    <name evidence="1" type="ORF">LPQ35_00800</name>
</gene>
<dbReference type="InterPro" id="IPR010985">
    <property type="entry name" value="Ribbon_hlx_hlx"/>
</dbReference>
<keyword evidence="2" id="KW-1185">Reference proteome</keyword>
<evidence type="ECO:0000313" key="2">
    <source>
        <dbReference type="Proteomes" id="UP001492541"/>
    </source>
</evidence>